<organism evidence="4 5">
    <name type="scientific">Rhodoblastus acidophilus</name>
    <name type="common">Rhodopseudomonas acidophila</name>
    <dbReference type="NCBI Taxonomy" id="1074"/>
    <lineage>
        <taxon>Bacteria</taxon>
        <taxon>Pseudomonadati</taxon>
        <taxon>Pseudomonadota</taxon>
        <taxon>Alphaproteobacteria</taxon>
        <taxon>Hyphomicrobiales</taxon>
        <taxon>Rhodoblastaceae</taxon>
        <taxon>Rhodoblastus</taxon>
    </lineage>
</organism>
<protein>
    <submittedName>
        <fullName evidence="4">Response regulator</fullName>
    </submittedName>
</protein>
<dbReference type="PANTHER" id="PTHR45228">
    <property type="entry name" value="CYCLIC DI-GMP PHOSPHODIESTERASE TM_0186-RELATED"/>
    <property type="match status" value="1"/>
</dbReference>
<evidence type="ECO:0000259" key="3">
    <source>
        <dbReference type="PROSITE" id="PS51832"/>
    </source>
</evidence>
<dbReference type="AlphaFoldDB" id="A0A6N8DMC2"/>
<dbReference type="Pfam" id="PF13487">
    <property type="entry name" value="HD_5"/>
    <property type="match status" value="1"/>
</dbReference>
<dbReference type="InterPro" id="IPR001789">
    <property type="entry name" value="Sig_transdc_resp-reg_receiver"/>
</dbReference>
<dbReference type="GO" id="GO:0008081">
    <property type="term" value="F:phosphoric diester hydrolase activity"/>
    <property type="evidence" value="ECO:0007669"/>
    <property type="project" value="UniProtKB-ARBA"/>
</dbReference>
<dbReference type="GO" id="GO:0000160">
    <property type="term" value="P:phosphorelay signal transduction system"/>
    <property type="evidence" value="ECO:0007669"/>
    <property type="project" value="InterPro"/>
</dbReference>
<dbReference type="Pfam" id="PF00072">
    <property type="entry name" value="Response_reg"/>
    <property type="match status" value="1"/>
</dbReference>
<dbReference type="SUPFAM" id="SSF52172">
    <property type="entry name" value="CheY-like"/>
    <property type="match status" value="1"/>
</dbReference>
<dbReference type="InterPro" id="IPR037522">
    <property type="entry name" value="HD_GYP_dom"/>
</dbReference>
<comment type="caution">
    <text evidence="4">The sequence shown here is derived from an EMBL/GenBank/DDBJ whole genome shotgun (WGS) entry which is preliminary data.</text>
</comment>
<dbReference type="Gene3D" id="3.40.50.2300">
    <property type="match status" value="1"/>
</dbReference>
<dbReference type="SUPFAM" id="SSF109604">
    <property type="entry name" value="HD-domain/PDEase-like"/>
    <property type="match status" value="1"/>
</dbReference>
<name>A0A6N8DMC2_RHOAC</name>
<feature type="domain" description="Response regulatory" evidence="2">
    <location>
        <begin position="8"/>
        <end position="124"/>
    </location>
</feature>
<feature type="domain" description="HD-GYP" evidence="3">
    <location>
        <begin position="151"/>
        <end position="362"/>
    </location>
</feature>
<dbReference type="OrthoDB" id="9802066at2"/>
<dbReference type="Gene3D" id="1.10.3210.10">
    <property type="entry name" value="Hypothetical protein af1432"/>
    <property type="match status" value="1"/>
</dbReference>
<dbReference type="InterPro" id="IPR003607">
    <property type="entry name" value="HD/PDEase_dom"/>
</dbReference>
<dbReference type="PROSITE" id="PS51832">
    <property type="entry name" value="HD_GYP"/>
    <property type="match status" value="1"/>
</dbReference>
<evidence type="ECO:0000313" key="5">
    <source>
        <dbReference type="Proteomes" id="UP000439113"/>
    </source>
</evidence>
<reference evidence="4 5" key="1">
    <citation type="submission" date="2019-11" db="EMBL/GenBank/DDBJ databases">
        <title>Whole-genome sequence of a Rhodoblastus acidophilus DSM 142.</title>
        <authorList>
            <person name="Kyndt J.A."/>
            <person name="Meyer T.E."/>
        </authorList>
    </citation>
    <scope>NUCLEOTIDE SEQUENCE [LARGE SCALE GENOMIC DNA]</scope>
    <source>
        <strain evidence="4 5">DSM 142</strain>
    </source>
</reference>
<dbReference type="InterPro" id="IPR011006">
    <property type="entry name" value="CheY-like_superfamily"/>
</dbReference>
<evidence type="ECO:0000313" key="4">
    <source>
        <dbReference type="EMBL" id="MTV30685.1"/>
    </source>
</evidence>
<dbReference type="RefSeq" id="WP_155445372.1">
    <property type="nucleotide sequence ID" value="NZ_JAOQNR010000005.1"/>
</dbReference>
<dbReference type="SMART" id="SM00471">
    <property type="entry name" value="HDc"/>
    <property type="match status" value="1"/>
</dbReference>
<dbReference type="EMBL" id="WNKS01000004">
    <property type="protein sequence ID" value="MTV30685.1"/>
    <property type="molecule type" value="Genomic_DNA"/>
</dbReference>
<dbReference type="PROSITE" id="PS50110">
    <property type="entry name" value="RESPONSE_REGULATORY"/>
    <property type="match status" value="1"/>
</dbReference>
<sequence length="364" mass="40747">MTGKQRFTVLLIDDSPEILDTLGALLSDDYKVLAARDGLTGLNIATRRPQPHLVLLDVMMPDVDGYAILARMKESPLTRDIPVVLLTSLTDPASEEHAFEMGASDYIAKPIKPNVLKARVRAQIEAWQAREFLRTQNDQLRANLLRFETDNDLTHLSAIRILALLSGMRDNATGQHCERVQDFVWLLARLLREHDRFKGTLTTEFIDLLVQSAPLHDIGKVGVPDRILLKTGPLEAEECAVMRSHAQLGWEAIDKVEREIGRSAPFLSVTKEIARSHHERWDGGGYPDGLGGEAIPVSARLVALADVFDALISRRPYKEPFSLDEARDIIAAGRGLRFDPDVTDTFLAHFEEFVEVVEKYPERG</sequence>
<dbReference type="SMART" id="SM00448">
    <property type="entry name" value="REC"/>
    <property type="match status" value="1"/>
</dbReference>
<dbReference type="CDD" id="cd00077">
    <property type="entry name" value="HDc"/>
    <property type="match status" value="1"/>
</dbReference>
<accession>A0A6N8DMC2</accession>
<dbReference type="Proteomes" id="UP000439113">
    <property type="component" value="Unassembled WGS sequence"/>
</dbReference>
<gene>
    <name evidence="4" type="ORF">GJ654_06715</name>
</gene>
<dbReference type="PANTHER" id="PTHR45228:SF5">
    <property type="entry name" value="CYCLIC DI-GMP PHOSPHODIESTERASE VC_1348-RELATED"/>
    <property type="match status" value="1"/>
</dbReference>
<evidence type="ECO:0000259" key="2">
    <source>
        <dbReference type="PROSITE" id="PS50110"/>
    </source>
</evidence>
<dbReference type="InterPro" id="IPR052020">
    <property type="entry name" value="Cyclic_di-GMP/3'3'-cGAMP_PDE"/>
</dbReference>
<proteinExistence type="predicted"/>
<keyword evidence="1" id="KW-0597">Phosphoprotein</keyword>
<feature type="modified residue" description="4-aspartylphosphate" evidence="1">
    <location>
        <position position="57"/>
    </location>
</feature>
<evidence type="ECO:0000256" key="1">
    <source>
        <dbReference type="PROSITE-ProRule" id="PRU00169"/>
    </source>
</evidence>